<dbReference type="AlphaFoldDB" id="A0A7M4DEG9"/>
<evidence type="ECO:0000313" key="2">
    <source>
        <dbReference type="Proteomes" id="UP000419743"/>
    </source>
</evidence>
<dbReference type="Proteomes" id="UP000419743">
    <property type="component" value="Unassembled WGS sequence"/>
</dbReference>
<comment type="caution">
    <text evidence="1">The sequence shown here is derived from an EMBL/GenBank/DDBJ whole genome shotgun (WGS) entry which is preliminary data.</text>
</comment>
<name>A0A7M4DEG9_9MICO</name>
<evidence type="ECO:0000313" key="1">
    <source>
        <dbReference type="EMBL" id="VZO35285.1"/>
    </source>
</evidence>
<sequence length="244" mass="26188">MMDAIRPVEVRHMSASRVPDPVPDVLPMLARGKHRNPRRGACFMELASYLAGEPWTDSPACTDESLAHLARLINDFTTDARRPALAPLIPSVIGLRDLGPGFEDEVALVAAMHALPVASMDRQRGLAVGMLRTLGQVDAYRTRAPAETTRAAAKVLDEHADPKRWGLAFAARMGSGPVNQSSAQVIVEVAVRGIAEACVPDPATRLRTLLAEVIELARRRAGLATTEPAPLNPQHWHAVVSAAG</sequence>
<keyword evidence="2" id="KW-1185">Reference proteome</keyword>
<organism evidence="1 2">
    <name type="scientific">Occultella aeris</name>
    <dbReference type="NCBI Taxonomy" id="2761496"/>
    <lineage>
        <taxon>Bacteria</taxon>
        <taxon>Bacillati</taxon>
        <taxon>Actinomycetota</taxon>
        <taxon>Actinomycetes</taxon>
        <taxon>Micrococcales</taxon>
        <taxon>Ruaniaceae</taxon>
        <taxon>Occultella</taxon>
    </lineage>
</organism>
<gene>
    <name evidence="1" type="ORF">HALOF300_00509</name>
</gene>
<dbReference type="EMBL" id="CACRYJ010000006">
    <property type="protein sequence ID" value="VZO35285.1"/>
    <property type="molecule type" value="Genomic_DNA"/>
</dbReference>
<protein>
    <submittedName>
        <fullName evidence="1">Uncharacterized protein</fullName>
    </submittedName>
</protein>
<reference evidence="1 2" key="1">
    <citation type="submission" date="2019-11" db="EMBL/GenBank/DDBJ databases">
        <authorList>
            <person name="Criscuolo A."/>
        </authorList>
    </citation>
    <scope>NUCLEOTIDE SEQUENCE [LARGE SCALE GENOMIC DNA]</scope>
    <source>
        <strain evidence="1">CIP111667</strain>
    </source>
</reference>
<proteinExistence type="predicted"/>
<accession>A0A7M4DEG9</accession>